<sequence>MSGSLNPPAIPLLTPGLSRQKSSRIRKTRLQERPLEAAVSKLPRKEWTPLIAYHRPAVQTITPATLAISQRAELSFSGRQKPAGFPSCSLVDPLTS</sequence>
<reference evidence="2 3" key="1">
    <citation type="journal article" date="2021" name="Elife">
        <title>Chloroplast acquisition without the gene transfer in kleptoplastic sea slugs, Plakobranchus ocellatus.</title>
        <authorList>
            <person name="Maeda T."/>
            <person name="Takahashi S."/>
            <person name="Yoshida T."/>
            <person name="Shimamura S."/>
            <person name="Takaki Y."/>
            <person name="Nagai Y."/>
            <person name="Toyoda A."/>
            <person name="Suzuki Y."/>
            <person name="Arimoto A."/>
            <person name="Ishii H."/>
            <person name="Satoh N."/>
            <person name="Nishiyama T."/>
            <person name="Hasebe M."/>
            <person name="Maruyama T."/>
            <person name="Minagawa J."/>
            <person name="Obokata J."/>
            <person name="Shigenobu S."/>
        </authorList>
    </citation>
    <scope>NUCLEOTIDE SEQUENCE [LARGE SCALE GENOMIC DNA]</scope>
</reference>
<name>A0AAV4DHR3_9GAST</name>
<proteinExistence type="predicted"/>
<dbReference type="AlphaFoldDB" id="A0AAV4DHR3"/>
<protein>
    <submittedName>
        <fullName evidence="2">Uncharacterized protein</fullName>
    </submittedName>
</protein>
<comment type="caution">
    <text evidence="2">The sequence shown here is derived from an EMBL/GenBank/DDBJ whole genome shotgun (WGS) entry which is preliminary data.</text>
</comment>
<evidence type="ECO:0000313" key="2">
    <source>
        <dbReference type="EMBL" id="GFO43797.1"/>
    </source>
</evidence>
<gene>
    <name evidence="2" type="ORF">PoB_007030200</name>
</gene>
<dbReference type="EMBL" id="BLXT01007908">
    <property type="protein sequence ID" value="GFO43797.1"/>
    <property type="molecule type" value="Genomic_DNA"/>
</dbReference>
<organism evidence="2 3">
    <name type="scientific">Plakobranchus ocellatus</name>
    <dbReference type="NCBI Taxonomy" id="259542"/>
    <lineage>
        <taxon>Eukaryota</taxon>
        <taxon>Metazoa</taxon>
        <taxon>Spiralia</taxon>
        <taxon>Lophotrochozoa</taxon>
        <taxon>Mollusca</taxon>
        <taxon>Gastropoda</taxon>
        <taxon>Heterobranchia</taxon>
        <taxon>Euthyneura</taxon>
        <taxon>Panpulmonata</taxon>
        <taxon>Sacoglossa</taxon>
        <taxon>Placobranchoidea</taxon>
        <taxon>Plakobranchidae</taxon>
        <taxon>Plakobranchus</taxon>
    </lineage>
</organism>
<keyword evidence="3" id="KW-1185">Reference proteome</keyword>
<evidence type="ECO:0000313" key="3">
    <source>
        <dbReference type="Proteomes" id="UP000735302"/>
    </source>
</evidence>
<accession>A0AAV4DHR3</accession>
<evidence type="ECO:0000256" key="1">
    <source>
        <dbReference type="SAM" id="MobiDB-lite"/>
    </source>
</evidence>
<feature type="region of interest" description="Disordered" evidence="1">
    <location>
        <begin position="1"/>
        <end position="28"/>
    </location>
</feature>
<dbReference type="Proteomes" id="UP000735302">
    <property type="component" value="Unassembled WGS sequence"/>
</dbReference>